<reference evidence="8" key="1">
    <citation type="journal article" date="2021" name="PeerJ">
        <title>Extensive microbial diversity within the chicken gut microbiome revealed by metagenomics and culture.</title>
        <authorList>
            <person name="Gilroy R."/>
            <person name="Ravi A."/>
            <person name="Getino M."/>
            <person name="Pursley I."/>
            <person name="Horton D.L."/>
            <person name="Alikhan N.F."/>
            <person name="Baker D."/>
            <person name="Gharbi K."/>
            <person name="Hall N."/>
            <person name="Watson M."/>
            <person name="Adriaenssens E.M."/>
            <person name="Foster-Nyarko E."/>
            <person name="Jarju S."/>
            <person name="Secka A."/>
            <person name="Antonio M."/>
            <person name="Oren A."/>
            <person name="Chaudhuri R.R."/>
            <person name="La Ragione R."/>
            <person name="Hildebrand F."/>
            <person name="Pallen M.J."/>
        </authorList>
    </citation>
    <scope>NUCLEOTIDE SEQUENCE</scope>
    <source>
        <strain evidence="8">ChiBcec16_6824</strain>
    </source>
</reference>
<dbReference type="PANTHER" id="PTHR43277">
    <property type="entry name" value="ARGININE DECARBOXYLASE"/>
    <property type="match status" value="1"/>
</dbReference>
<comment type="similarity">
    <text evidence="2">Belongs to the Orn/Lys/Arg decarboxylase class-I family.</text>
</comment>
<dbReference type="GO" id="GO:0008483">
    <property type="term" value="F:transaminase activity"/>
    <property type="evidence" value="ECO:0007669"/>
    <property type="project" value="UniProtKB-KW"/>
</dbReference>
<evidence type="ECO:0000259" key="7">
    <source>
        <dbReference type="Pfam" id="PF03711"/>
    </source>
</evidence>
<comment type="caution">
    <text evidence="8">The sequence shown here is derived from an EMBL/GenBank/DDBJ whole genome shotgun (WGS) entry which is preliminary data.</text>
</comment>
<keyword evidence="8" id="KW-0032">Aminotransferase</keyword>
<dbReference type="Pfam" id="PF03711">
    <property type="entry name" value="OKR_DC_1_C"/>
    <property type="match status" value="1"/>
</dbReference>
<reference evidence="8" key="2">
    <citation type="submission" date="2021-04" db="EMBL/GenBank/DDBJ databases">
        <authorList>
            <person name="Gilroy R."/>
        </authorList>
    </citation>
    <scope>NUCLEOTIDE SEQUENCE</scope>
    <source>
        <strain evidence="8">ChiBcec16_6824</strain>
    </source>
</reference>
<keyword evidence="5" id="KW-0456">Lyase</keyword>
<dbReference type="Gene3D" id="3.40.640.10">
    <property type="entry name" value="Type I PLP-dependent aspartate aminotransferase-like (Major domain)"/>
    <property type="match status" value="1"/>
</dbReference>
<gene>
    <name evidence="8" type="ORF">H9841_11195</name>
</gene>
<keyword evidence="3" id="KW-0210">Decarboxylase</keyword>
<evidence type="ECO:0000256" key="1">
    <source>
        <dbReference type="ARBA" id="ARBA00001933"/>
    </source>
</evidence>
<comment type="cofactor">
    <cofactor evidence="1">
        <name>pyridoxal 5'-phosphate</name>
        <dbReference type="ChEBI" id="CHEBI:597326"/>
    </cofactor>
</comment>
<evidence type="ECO:0000313" key="9">
    <source>
        <dbReference type="Proteomes" id="UP000823868"/>
    </source>
</evidence>
<dbReference type="InterPro" id="IPR000310">
    <property type="entry name" value="Orn/Lys/Arg_deCO2ase_major_dom"/>
</dbReference>
<organism evidence="8 9">
    <name type="scientific">Candidatus Flavonifractor merdigallinarum</name>
    <dbReference type="NCBI Taxonomy" id="2838589"/>
    <lineage>
        <taxon>Bacteria</taxon>
        <taxon>Bacillati</taxon>
        <taxon>Bacillota</taxon>
        <taxon>Clostridia</taxon>
        <taxon>Eubacteriales</taxon>
        <taxon>Oscillospiraceae</taxon>
        <taxon>Flavonifractor</taxon>
    </lineage>
</organism>
<dbReference type="InterPro" id="IPR015421">
    <property type="entry name" value="PyrdxlP-dep_Trfase_major"/>
</dbReference>
<evidence type="ECO:0000259" key="6">
    <source>
        <dbReference type="Pfam" id="PF01276"/>
    </source>
</evidence>
<keyword evidence="8" id="KW-0808">Transferase</keyword>
<accession>A0A9D1YAE1</accession>
<dbReference type="InterPro" id="IPR015424">
    <property type="entry name" value="PyrdxlP-dep_Trfase"/>
</dbReference>
<dbReference type="EMBL" id="DXDX01000202">
    <property type="protein sequence ID" value="HIY22449.1"/>
    <property type="molecule type" value="Genomic_DNA"/>
</dbReference>
<feature type="domain" description="Orn/Lys/Arg decarboxylase C-terminal" evidence="7">
    <location>
        <begin position="384"/>
        <end position="428"/>
    </location>
</feature>
<evidence type="ECO:0000256" key="3">
    <source>
        <dbReference type="ARBA" id="ARBA00022793"/>
    </source>
</evidence>
<evidence type="ECO:0000256" key="4">
    <source>
        <dbReference type="ARBA" id="ARBA00022898"/>
    </source>
</evidence>
<dbReference type="InterPro" id="IPR008286">
    <property type="entry name" value="Prn/Lys/Arg_de-COase_C"/>
</dbReference>
<dbReference type="GO" id="GO:0016831">
    <property type="term" value="F:carboxy-lyase activity"/>
    <property type="evidence" value="ECO:0007669"/>
    <property type="project" value="UniProtKB-KW"/>
</dbReference>
<evidence type="ECO:0000256" key="5">
    <source>
        <dbReference type="ARBA" id="ARBA00023239"/>
    </source>
</evidence>
<protein>
    <submittedName>
        <fullName evidence="8">Aminotransferase class V-fold PLP-dependent enzyme</fullName>
    </submittedName>
</protein>
<dbReference type="Gene3D" id="3.90.100.10">
    <property type="entry name" value="Orn/Lys/Arg decarboxylase, C-terminal domain"/>
    <property type="match status" value="1"/>
</dbReference>
<evidence type="ECO:0000256" key="2">
    <source>
        <dbReference type="ARBA" id="ARBA00010671"/>
    </source>
</evidence>
<dbReference type="SUPFAM" id="SSF53383">
    <property type="entry name" value="PLP-dependent transferases"/>
    <property type="match status" value="1"/>
</dbReference>
<dbReference type="Proteomes" id="UP000823868">
    <property type="component" value="Unassembled WGS sequence"/>
</dbReference>
<proteinExistence type="inferred from homology"/>
<name>A0A9D1YAE1_9FIRM</name>
<keyword evidence="4" id="KW-0663">Pyridoxal phosphate</keyword>
<sequence length="441" mass="46662">MNTPLCDALRTFAATSPLRMHMPGHKGMGLPLPELSAAAPLDFTELPPTGNLFEGDGPIRAAEELWAAAFHMDACLFLTGGSTQGVLSALTLTCRPGDAVLLDRGCHRSAYNALALLDLQPHYLYRPWLEEEGIGGPISPQAVEKELAEHPEIKTVCITSPTYYGVQSDISTLASVAHTHGARLIVDGAHGAHLPFLGDFSLSAADLAVVSAHKTLPAPGQSALLFANGVPLEELCRAGSLYGSSSPSYPMMAALDAARAWMETEGIPHLLETAEHVAALRSAFPALRPQTGLTLDPTRLVLSCPDGFAVKAALEELGVYPEMADQRHVVCICTASDTAASFRRLEEALHAVLPQGVPLPPITLPPAPQPELACSPRTARFAPGETVPLLQAEGRIAAAQIAPYPPGVPVVAPGEQLTKKTIAYLKQIGYNMEKGTEVVLL</sequence>
<feature type="domain" description="Orn/Lys/Arg decarboxylases family 1 pyridoxal-P attachment site" evidence="6">
    <location>
        <begin position="3"/>
        <end position="283"/>
    </location>
</feature>
<dbReference type="Pfam" id="PF01276">
    <property type="entry name" value="OKR_DC_1"/>
    <property type="match status" value="1"/>
</dbReference>
<dbReference type="AlphaFoldDB" id="A0A9D1YAE1"/>
<dbReference type="InterPro" id="IPR052357">
    <property type="entry name" value="Orn_Lys_Arg_decarboxylase-I"/>
</dbReference>
<dbReference type="PANTHER" id="PTHR43277:SF4">
    <property type="entry name" value="ARGININE DECARBOXYLASE"/>
    <property type="match status" value="1"/>
</dbReference>
<evidence type="ECO:0000313" key="8">
    <source>
        <dbReference type="EMBL" id="HIY22449.1"/>
    </source>
</evidence>